<evidence type="ECO:0000256" key="2">
    <source>
        <dbReference type="ARBA" id="ARBA00022741"/>
    </source>
</evidence>
<dbReference type="Gene3D" id="1.20.5.4130">
    <property type="match status" value="1"/>
</dbReference>
<keyword evidence="1" id="KW-0677">Repeat</keyword>
<organism evidence="9 10">
    <name type="scientific">Quercus rubra</name>
    <name type="common">Northern red oak</name>
    <name type="synonym">Quercus borealis</name>
    <dbReference type="NCBI Taxonomy" id="3512"/>
    <lineage>
        <taxon>Eukaryota</taxon>
        <taxon>Viridiplantae</taxon>
        <taxon>Streptophyta</taxon>
        <taxon>Embryophyta</taxon>
        <taxon>Tracheophyta</taxon>
        <taxon>Spermatophyta</taxon>
        <taxon>Magnoliopsida</taxon>
        <taxon>eudicotyledons</taxon>
        <taxon>Gunneridae</taxon>
        <taxon>Pentapetalae</taxon>
        <taxon>rosids</taxon>
        <taxon>fabids</taxon>
        <taxon>Fagales</taxon>
        <taxon>Fagaceae</taxon>
        <taxon>Quercus</taxon>
    </lineage>
</organism>
<name>A0AAN7IA40_QUERU</name>
<dbReference type="InterPro" id="IPR041118">
    <property type="entry name" value="Rx_N"/>
</dbReference>
<protein>
    <submittedName>
        <fullName evidence="9">Uncharacterized protein</fullName>
    </submittedName>
</protein>
<evidence type="ECO:0000256" key="4">
    <source>
        <dbReference type="SAM" id="MobiDB-lite"/>
    </source>
</evidence>
<dbReference type="FunFam" id="1.10.8.430:FF:000003">
    <property type="entry name" value="Probable disease resistance protein At5g66910"/>
    <property type="match status" value="1"/>
</dbReference>
<accession>A0AAN7IA40</accession>
<evidence type="ECO:0000259" key="7">
    <source>
        <dbReference type="Pfam" id="PF23559"/>
    </source>
</evidence>
<dbReference type="SUPFAM" id="SSF52540">
    <property type="entry name" value="P-loop containing nucleoside triphosphate hydrolases"/>
    <property type="match status" value="1"/>
</dbReference>
<dbReference type="InterPro" id="IPR002182">
    <property type="entry name" value="NB-ARC"/>
</dbReference>
<reference evidence="9 10" key="1">
    <citation type="journal article" date="2023" name="G3 (Bethesda)">
        <title>A haplotype-resolved chromosome-scale genome for Quercus rubra L. provides insights into the genetics of adaptive traits for red oak species.</title>
        <authorList>
            <person name="Kapoor B."/>
            <person name="Jenkins J."/>
            <person name="Schmutz J."/>
            <person name="Zhebentyayeva T."/>
            <person name="Kuelheim C."/>
            <person name="Coggeshall M."/>
            <person name="Heim C."/>
            <person name="Lasky J.R."/>
            <person name="Leites L."/>
            <person name="Islam-Faridi N."/>
            <person name="Romero-Severson J."/>
            <person name="DeLeo V.L."/>
            <person name="Lucas S.M."/>
            <person name="Lazic D."/>
            <person name="Gailing O."/>
            <person name="Carlson J."/>
            <person name="Staton M."/>
        </authorList>
    </citation>
    <scope>NUCLEOTIDE SEQUENCE [LARGE SCALE GENOMIC DNA]</scope>
    <source>
        <strain evidence="9">Pseudo-F2</strain>
    </source>
</reference>
<dbReference type="GO" id="GO:0043531">
    <property type="term" value="F:ADP binding"/>
    <property type="evidence" value="ECO:0007669"/>
    <property type="project" value="InterPro"/>
</dbReference>
<dbReference type="Pfam" id="PF23559">
    <property type="entry name" value="WHD_DRP"/>
    <property type="match status" value="1"/>
</dbReference>
<dbReference type="PRINTS" id="PR00364">
    <property type="entry name" value="DISEASERSIST"/>
</dbReference>
<feature type="domain" description="Disease resistance protein winged helix" evidence="7">
    <location>
        <begin position="436"/>
        <end position="509"/>
    </location>
</feature>
<dbReference type="PANTHER" id="PTHR23155:SF1185">
    <property type="entry name" value="DISEASE RESISTANCE RPP8-LIKE PROTEIN 3-RELATED"/>
    <property type="match status" value="1"/>
</dbReference>
<evidence type="ECO:0000259" key="8">
    <source>
        <dbReference type="Pfam" id="PF23598"/>
    </source>
</evidence>
<dbReference type="PANTHER" id="PTHR23155">
    <property type="entry name" value="DISEASE RESISTANCE PROTEIN RP"/>
    <property type="match status" value="1"/>
</dbReference>
<feature type="domain" description="NB-ARC" evidence="5">
    <location>
        <begin position="173"/>
        <end position="343"/>
    </location>
</feature>
<keyword evidence="3" id="KW-0611">Plant defense</keyword>
<dbReference type="EMBL" id="JAXUIC010000011">
    <property type="protein sequence ID" value="KAK4562446.1"/>
    <property type="molecule type" value="Genomic_DNA"/>
</dbReference>
<evidence type="ECO:0000259" key="6">
    <source>
        <dbReference type="Pfam" id="PF18052"/>
    </source>
</evidence>
<dbReference type="FunFam" id="1.10.10.10:FF:000322">
    <property type="entry name" value="Probable disease resistance protein At1g63360"/>
    <property type="match status" value="1"/>
</dbReference>
<dbReference type="InterPro" id="IPR038005">
    <property type="entry name" value="RX-like_CC"/>
</dbReference>
<dbReference type="Gene3D" id="3.40.50.300">
    <property type="entry name" value="P-loop containing nucleotide triphosphate hydrolases"/>
    <property type="match status" value="1"/>
</dbReference>
<keyword evidence="2" id="KW-0547">Nucleotide-binding</keyword>
<dbReference type="GO" id="GO:0098542">
    <property type="term" value="P:defense response to other organism"/>
    <property type="evidence" value="ECO:0007669"/>
    <property type="project" value="TreeGrafter"/>
</dbReference>
<dbReference type="Gene3D" id="1.10.8.430">
    <property type="entry name" value="Helical domain of apoptotic protease-activating factors"/>
    <property type="match status" value="1"/>
</dbReference>
<dbReference type="InterPro" id="IPR055414">
    <property type="entry name" value="LRR_R13L4/SHOC2-like"/>
</dbReference>
<evidence type="ECO:0000259" key="5">
    <source>
        <dbReference type="Pfam" id="PF00931"/>
    </source>
</evidence>
<evidence type="ECO:0000313" key="10">
    <source>
        <dbReference type="Proteomes" id="UP001324115"/>
    </source>
</evidence>
<dbReference type="InterPro" id="IPR032675">
    <property type="entry name" value="LRR_dom_sf"/>
</dbReference>
<gene>
    <name evidence="9" type="ORF">RGQ29_005081</name>
</gene>
<feature type="domain" description="Disease resistance R13L4/SHOC-2-like LRR" evidence="8">
    <location>
        <begin position="565"/>
        <end position="862"/>
    </location>
</feature>
<dbReference type="Pfam" id="PF00931">
    <property type="entry name" value="NB-ARC"/>
    <property type="match status" value="1"/>
</dbReference>
<feature type="region of interest" description="Disordered" evidence="4">
    <location>
        <begin position="137"/>
        <end position="158"/>
    </location>
</feature>
<feature type="domain" description="Disease resistance N-terminal" evidence="6">
    <location>
        <begin position="5"/>
        <end position="87"/>
    </location>
</feature>
<feature type="compositionally biased region" description="Basic and acidic residues" evidence="4">
    <location>
        <begin position="148"/>
        <end position="158"/>
    </location>
</feature>
<dbReference type="Gene3D" id="3.80.10.10">
    <property type="entry name" value="Ribonuclease Inhibitor"/>
    <property type="match status" value="1"/>
</dbReference>
<dbReference type="InterPro" id="IPR058922">
    <property type="entry name" value="WHD_DRP"/>
</dbReference>
<dbReference type="Proteomes" id="UP001324115">
    <property type="component" value="Unassembled WGS sequence"/>
</dbReference>
<dbReference type="Gene3D" id="1.10.10.10">
    <property type="entry name" value="Winged helix-like DNA-binding domain superfamily/Winged helix DNA-binding domain"/>
    <property type="match status" value="1"/>
</dbReference>
<dbReference type="InterPro" id="IPR036388">
    <property type="entry name" value="WH-like_DNA-bd_sf"/>
</dbReference>
<dbReference type="InterPro" id="IPR042197">
    <property type="entry name" value="Apaf_helical"/>
</dbReference>
<comment type="caution">
    <text evidence="9">The sequence shown here is derived from an EMBL/GenBank/DDBJ whole genome shotgun (WGS) entry which is preliminary data.</text>
</comment>
<evidence type="ECO:0000256" key="1">
    <source>
        <dbReference type="ARBA" id="ARBA00022737"/>
    </source>
</evidence>
<keyword evidence="10" id="KW-1185">Reference proteome</keyword>
<dbReference type="FunFam" id="3.40.50.300:FF:001091">
    <property type="entry name" value="Probable disease resistance protein At1g61300"/>
    <property type="match status" value="1"/>
</dbReference>
<sequence>MAEAVVSSVVTRIGDLLVQEGKFLSGVSNQVELLKTDINLLQGLLKDADARQDESETVRRWVAEIRDLAYDADDIIATYALTVGSRKGGGVQKVLKRCSCIFDEGITVHQVGSKIEDIKTKISSLKTSFRDYGIRESMIQGGGSSSSNEREREQRETFSHLEDEDDVVGFGNDVNILVEFLLKEAEGNRVASICGMGGLGKTTLAKMVYNHPEVKKHFEFRTWSYISQQCQRRRVWEEILIKVLSPTTKERHEIQKLKDAEILEKLRDVLREKKCLVILDDIWDIGTWNSLRAAFPLKSTSSKILLTSRNKEVSLHVDAGGFLYELQCLNKERSWELFHKIAISPRRDCVTNTNKPNIEKIGKEMIEYCGGLPLAITVLGGLLATKQTLDEWEDVLQHIKSYIFKEDDLRVNKVLSLSYNDLPCHLKPCFLYLGHFPEDFEIPIVELIQMWMGEGFIPQISHEDSEDTMEYEGEQYLRELMQRCMVLVGEISELGRIETCRIHDLMRDFCISKAQQENFLQITKKNIHSMEGSQGRIGKIRRLAITLESDDNYLTGIKFSEYPYLRSLLYFVPPKEFYFKKSKLLRVLNMENYKGKNLPKDIGHFIHLRFLSLKNSKINKVPSCLGNLRWLQTLDLRCCYGPTVRVPNVFKEMGQLRHLYLPHIYRVSEKLELGNLCYLRTLLNVGPQTIKMPISFRFNHLRILGFNCQSYRPRLGMKTRTDEVPHVIQILSSYPHIYVLYVNYPIRKLPKTRQFSPNLAELYLEYNCLEKDPMPTLEKLPNLKILHLLGSYMPFLEKDMVCSERGFPLLQYLFLSNLFSLEEWRVEEGAMPSLSHLTINYCIGLKTIPDGLRFVTTLRQLEIRNMKKSFKDKLDEGRLDFDKVKHVPSLVFQNCDNE</sequence>
<evidence type="ECO:0000256" key="3">
    <source>
        <dbReference type="ARBA" id="ARBA00022821"/>
    </source>
</evidence>
<evidence type="ECO:0000313" key="9">
    <source>
        <dbReference type="EMBL" id="KAK4562446.1"/>
    </source>
</evidence>
<dbReference type="CDD" id="cd14798">
    <property type="entry name" value="RX-CC_like"/>
    <property type="match status" value="1"/>
</dbReference>
<dbReference type="Pfam" id="PF18052">
    <property type="entry name" value="Rx_N"/>
    <property type="match status" value="1"/>
</dbReference>
<dbReference type="Pfam" id="PF23598">
    <property type="entry name" value="LRR_14"/>
    <property type="match status" value="1"/>
</dbReference>
<dbReference type="InterPro" id="IPR027417">
    <property type="entry name" value="P-loop_NTPase"/>
</dbReference>
<dbReference type="InterPro" id="IPR044974">
    <property type="entry name" value="Disease_R_plants"/>
</dbReference>
<dbReference type="SUPFAM" id="SSF52058">
    <property type="entry name" value="L domain-like"/>
    <property type="match status" value="1"/>
</dbReference>
<proteinExistence type="predicted"/>
<dbReference type="AlphaFoldDB" id="A0AAN7IA40"/>
<dbReference type="EMBL" id="JAXUIC010000011">
    <property type="protein sequence ID" value="KAK4562445.1"/>
    <property type="molecule type" value="Genomic_DNA"/>
</dbReference>